<organism evidence="2">
    <name type="scientific">Satyrvirus sp</name>
    <dbReference type="NCBI Taxonomy" id="2487771"/>
    <lineage>
        <taxon>Viruses</taxon>
        <taxon>Varidnaviria</taxon>
        <taxon>Bamfordvirae</taxon>
        <taxon>Nucleocytoviricota</taxon>
        <taxon>Megaviricetes</taxon>
        <taxon>Imitervirales</taxon>
        <taxon>Mimiviridae</taxon>
        <taxon>Megamimivirinae</taxon>
    </lineage>
</organism>
<feature type="region of interest" description="Disordered" evidence="1">
    <location>
        <begin position="1"/>
        <end position="22"/>
    </location>
</feature>
<reference evidence="2" key="1">
    <citation type="submission" date="2018-10" db="EMBL/GenBank/DDBJ databases">
        <title>Hidden diversity of soil giant viruses.</title>
        <authorList>
            <person name="Schulz F."/>
            <person name="Alteio L."/>
            <person name="Goudeau D."/>
            <person name="Ryan E.M."/>
            <person name="Malmstrom R.R."/>
            <person name="Blanchard J."/>
            <person name="Woyke T."/>
        </authorList>
    </citation>
    <scope>NUCLEOTIDE SEQUENCE</scope>
    <source>
        <strain evidence="2">SAV1</strain>
    </source>
</reference>
<feature type="compositionally biased region" description="Acidic residues" evidence="1">
    <location>
        <begin position="568"/>
        <end position="606"/>
    </location>
</feature>
<proteinExistence type="predicted"/>
<feature type="region of interest" description="Disordered" evidence="1">
    <location>
        <begin position="551"/>
        <end position="629"/>
    </location>
</feature>
<gene>
    <name evidence="2" type="ORF">Satyrvirus2_9</name>
</gene>
<dbReference type="EMBL" id="MK072438">
    <property type="protein sequence ID" value="AYV84998.1"/>
    <property type="molecule type" value="Genomic_DNA"/>
</dbReference>
<accession>A0A3G5ACN7</accession>
<protein>
    <submittedName>
        <fullName evidence="2">Uncharacterized protein</fullName>
    </submittedName>
</protein>
<name>A0A3G5ACN7_9VIRU</name>
<dbReference type="Gene3D" id="3.30.40.220">
    <property type="match status" value="1"/>
</dbReference>
<feature type="compositionally biased region" description="Basic residues" evidence="1">
    <location>
        <begin position="9"/>
        <end position="20"/>
    </location>
</feature>
<sequence>MRPNSKSSSRTKKNKTRKCSGCRNPLPDYCKTKTCKKCRERGAAVRKATRENKIECNAIKDSGEKCTNKVSPKCGNKFCEKHIKEWKELKQTGGKEVRRCNSRTQCDPKNPGVKAILPEGYLFKKCENCLARDRVKDKNLRDSKKDLNDVVRVENPTMRICPQCSVREVYNIEDMGLKKDGTRSHLCQHHFEQSQKNDTKRNSTEKRKLYKKEYEYKPERKEYKCQWRQKNPDKVYKYYTGYRARKLKDDPVAYHKKAAENAKKWRDKNPDKVEYMRLKKKKNPKVLYSSYLLRSNYCGNDFELSFEEFEKIVTSKCYYCNVPYKEFLLGVDQLECSKGYTKTNSIPCCEMCNMMKNTLNEATFILMCAHIARHNNIIKIESLYPKIFNNYKSKGYEGYKRRAAKKNLEFEITEEEFDKMVNEDPCHICGRHTNDKHRNGIDRIDNLLGYILSNCKSCCGDCNYLKGEYIYIDFIIQCSFVTFHHTKRLDELVKIWTPSKFLVTNELKKSLTYERKKELQEQIKLIRHERTMSTKTPEAIEKRANEIKQQKQLLTKTQKKSINKNNDSDTDDDVNDENDESDNDDDVNDESDNDESDNDDESDSDVNNESNSDVENDRMIMTKIINKCS</sequence>
<evidence type="ECO:0000313" key="2">
    <source>
        <dbReference type="EMBL" id="AYV84998.1"/>
    </source>
</evidence>
<evidence type="ECO:0000256" key="1">
    <source>
        <dbReference type="SAM" id="MobiDB-lite"/>
    </source>
</evidence>